<dbReference type="Proteomes" id="UP000199114">
    <property type="component" value="Unassembled WGS sequence"/>
</dbReference>
<proteinExistence type="predicted"/>
<name>A0A1H9JIS8_9EURY</name>
<dbReference type="RefSeq" id="WP_245742104.1">
    <property type="nucleotide sequence ID" value="NZ_FOFD01000003.1"/>
</dbReference>
<dbReference type="STRING" id="1186196.SAMN04489841_2573"/>
<keyword evidence="3" id="KW-1185">Reference proteome</keyword>
<accession>A0A1H9JIS8</accession>
<gene>
    <name evidence="2" type="ORF">SAMN04489841_2573</name>
</gene>
<organism evidence="2 3">
    <name type="scientific">Natrinema salaciae</name>
    <dbReference type="NCBI Taxonomy" id="1186196"/>
    <lineage>
        <taxon>Archaea</taxon>
        <taxon>Methanobacteriati</taxon>
        <taxon>Methanobacteriota</taxon>
        <taxon>Stenosarchaea group</taxon>
        <taxon>Halobacteria</taxon>
        <taxon>Halobacteriales</taxon>
        <taxon>Natrialbaceae</taxon>
        <taxon>Natrinema</taxon>
    </lineage>
</organism>
<dbReference type="EMBL" id="FOFD01000003">
    <property type="protein sequence ID" value="SEQ86658.1"/>
    <property type="molecule type" value="Genomic_DNA"/>
</dbReference>
<evidence type="ECO:0000256" key="1">
    <source>
        <dbReference type="SAM" id="MobiDB-lite"/>
    </source>
</evidence>
<sequence>MSAEQRGPTPARSTDERTRRPPLAPIPESDQRPSSRSHRPNADPEYDALPLSYRIERTQLRVRITALERALETSENRRQAVIDRYERLLADRDEVAESTAAAEEEPQTLLERLIGR</sequence>
<dbReference type="AlphaFoldDB" id="A0A1H9JIS8"/>
<evidence type="ECO:0000313" key="3">
    <source>
        <dbReference type="Proteomes" id="UP000199114"/>
    </source>
</evidence>
<protein>
    <submittedName>
        <fullName evidence="2">Uncharacterized protein</fullName>
    </submittedName>
</protein>
<feature type="region of interest" description="Disordered" evidence="1">
    <location>
        <begin position="96"/>
        <end position="116"/>
    </location>
</feature>
<evidence type="ECO:0000313" key="2">
    <source>
        <dbReference type="EMBL" id="SEQ86658.1"/>
    </source>
</evidence>
<feature type="region of interest" description="Disordered" evidence="1">
    <location>
        <begin position="1"/>
        <end position="51"/>
    </location>
</feature>
<reference evidence="3" key="1">
    <citation type="submission" date="2016-10" db="EMBL/GenBank/DDBJ databases">
        <authorList>
            <person name="Varghese N."/>
            <person name="Submissions S."/>
        </authorList>
    </citation>
    <scope>NUCLEOTIDE SEQUENCE [LARGE SCALE GENOMIC DNA]</scope>
    <source>
        <strain evidence="3">DSM 25055</strain>
    </source>
</reference>